<dbReference type="RefSeq" id="WP_086042848.1">
    <property type="nucleotide sequence ID" value="NZ_CBCRZA010000015.1"/>
</dbReference>
<dbReference type="Gene3D" id="3.55.50.40">
    <property type="match status" value="1"/>
</dbReference>
<dbReference type="NCBIfam" id="TIGR01665">
    <property type="entry name" value="put_anti_recept"/>
    <property type="match status" value="1"/>
</dbReference>
<feature type="domain" description="Tail spike" evidence="1">
    <location>
        <begin position="91"/>
        <end position="310"/>
    </location>
</feature>
<reference evidence="3 4" key="1">
    <citation type="journal article" date="2017" name="Int. J. Syst. Evol. Microbiol.">
        <title>Macrococcus canis sp. nov., a skin bacterium associated with infections in dogs.</title>
        <authorList>
            <person name="Gobeli Brawand S."/>
            <person name="Cotting K."/>
            <person name="Gomez-Sanz E."/>
            <person name="Collaud A."/>
            <person name="Thomann A."/>
            <person name="Brodard I."/>
            <person name="Rodriguez-Campos S."/>
            <person name="Strauss C."/>
            <person name="Perreten V."/>
        </authorList>
    </citation>
    <scope>NUCLEOTIDE SEQUENCE [LARGE SCALE GENOMIC DNA]</scope>
    <source>
        <strain evidence="3 4">KM45013</strain>
    </source>
</reference>
<sequence>MLIITDLKGISHALLANKTIKKELNGDHTIELEVHQQKNNSLDLNTISEMWTVTYKNIDYKIVYVDKITKGNSFYLKLRGKPLFYDDFAMQVIHFRKDGSMTAVDAFNYIFSNSGYSYTLVNSRAATTWDGFGNGQSRLDLFKQAIDKYSLEFYIQGKTIYLVDAVGSDTNFLYKYKLNASNVSKSIDATSYFTHIKGFGNYKDKGDKQSYLTDAKLKLEYTHPLASVVGVREAPPIVDGRVTQQVTLENMMHSAIDNSLNVTVKATLHDLRKQGYAHGIPQLGDRTFLLDERIDLKQEIRVYGLEEHYDERDVLKDCSVDFGSQSIRKRYKSNITAITNAMQKVLEGRLELPFNVLSGVAKDMVSKIQSASTELIFENGIEAWSKDNPNIGLILNSAGLYITADGGKTAQLAMTGEGIVANSITSGQILTHLVRVVGTEGLFYIDGDVAKWVDASNPNRYTEIRPEGAYFKNGSITIETSSGRKVIENGYVRGNKAVSETLPRTFGPHVTQGDGEFSKNYIVTTSDNYESCAFYTVSHEARYLRTTVTLNTLSSSNALRARLREGSKYSTEARITSSDVREGIEYGTPLIYDLGEPLDYSSTRFIYVEFRLEGTGTGGIRINTREQTDFV</sequence>
<keyword evidence="4" id="KW-1185">Reference proteome</keyword>
<feature type="domain" description="Tal N-terminal tail tube TT1" evidence="2">
    <location>
        <begin position="2"/>
        <end position="79"/>
    </location>
</feature>
<dbReference type="Proteomes" id="UP000194154">
    <property type="component" value="Chromosome"/>
</dbReference>
<dbReference type="KEGG" id="mcak:MCCS_16420"/>
<evidence type="ECO:0000259" key="2">
    <source>
        <dbReference type="Pfam" id="PF24650"/>
    </source>
</evidence>
<gene>
    <name evidence="3" type="ORF">MCCS_16420</name>
</gene>
<dbReference type="OrthoDB" id="2311165at2"/>
<dbReference type="InterPro" id="IPR056060">
    <property type="entry name" value="Tal_TT1_dom"/>
</dbReference>
<dbReference type="AlphaFoldDB" id="A0A1W7ACD8"/>
<evidence type="ECO:0000259" key="1">
    <source>
        <dbReference type="Pfam" id="PF06605"/>
    </source>
</evidence>
<evidence type="ECO:0000313" key="4">
    <source>
        <dbReference type="Proteomes" id="UP000194154"/>
    </source>
</evidence>
<accession>A0A1W7ACD8</accession>
<dbReference type="Pfam" id="PF24650">
    <property type="entry name" value="TT1_Tal"/>
    <property type="match status" value="1"/>
</dbReference>
<name>A0A1W7ACD8_9STAP</name>
<evidence type="ECO:0000313" key="3">
    <source>
        <dbReference type="EMBL" id="ARQ07279.1"/>
    </source>
</evidence>
<dbReference type="STRING" id="1855823.MCCS_16420"/>
<organism evidence="3 4">
    <name type="scientific">Macrococcoides canis</name>
    <dbReference type="NCBI Taxonomy" id="1855823"/>
    <lineage>
        <taxon>Bacteria</taxon>
        <taxon>Bacillati</taxon>
        <taxon>Bacillota</taxon>
        <taxon>Bacilli</taxon>
        <taxon>Bacillales</taxon>
        <taxon>Staphylococcaceae</taxon>
        <taxon>Macrococcoides</taxon>
    </lineage>
</organism>
<dbReference type="InterPro" id="IPR010572">
    <property type="entry name" value="Tail_dom"/>
</dbReference>
<protein>
    <submittedName>
        <fullName evidence="3">Prophage endopeptidase tail</fullName>
    </submittedName>
</protein>
<dbReference type="GeneID" id="35295749"/>
<dbReference type="InterPro" id="IPR007119">
    <property type="entry name" value="Phage_tail_spike_N"/>
</dbReference>
<dbReference type="EMBL" id="CP021059">
    <property type="protein sequence ID" value="ARQ07279.1"/>
    <property type="molecule type" value="Genomic_DNA"/>
</dbReference>
<proteinExistence type="predicted"/>
<dbReference type="Pfam" id="PF06605">
    <property type="entry name" value="Prophage_tail"/>
    <property type="match status" value="1"/>
</dbReference>